<evidence type="ECO:0000256" key="4">
    <source>
        <dbReference type="ARBA" id="ARBA00023098"/>
    </source>
</evidence>
<dbReference type="Proteomes" id="UP001161017">
    <property type="component" value="Unassembled WGS sequence"/>
</dbReference>
<dbReference type="EMBL" id="JAPUFD010000011">
    <property type="protein sequence ID" value="MDI1490381.1"/>
    <property type="molecule type" value="Genomic_DNA"/>
</dbReference>
<feature type="region of interest" description="Disordered" evidence="5">
    <location>
        <begin position="411"/>
        <end position="447"/>
    </location>
</feature>
<dbReference type="Gene3D" id="3.40.50.1820">
    <property type="entry name" value="alpha/beta hydrolase"/>
    <property type="match status" value="1"/>
</dbReference>
<evidence type="ECO:0000256" key="2">
    <source>
        <dbReference type="ARBA" id="ARBA00022801"/>
    </source>
</evidence>
<dbReference type="EC" id="3.1.1.47" evidence="1"/>
<dbReference type="SUPFAM" id="SSF53474">
    <property type="entry name" value="alpha/beta-Hydrolases"/>
    <property type="match status" value="1"/>
</dbReference>
<dbReference type="PANTHER" id="PTHR10272">
    <property type="entry name" value="PLATELET-ACTIVATING FACTOR ACETYLHYDROLASE"/>
    <property type="match status" value="1"/>
</dbReference>
<evidence type="ECO:0000256" key="3">
    <source>
        <dbReference type="ARBA" id="ARBA00022963"/>
    </source>
</evidence>
<evidence type="ECO:0000313" key="8">
    <source>
        <dbReference type="Proteomes" id="UP001161017"/>
    </source>
</evidence>
<keyword evidence="8" id="KW-1185">Reference proteome</keyword>
<dbReference type="InterPro" id="IPR029058">
    <property type="entry name" value="AB_hydrolase_fold"/>
</dbReference>
<evidence type="ECO:0000256" key="6">
    <source>
        <dbReference type="SAM" id="SignalP"/>
    </source>
</evidence>
<gene>
    <name evidence="7" type="ORF">OHK93_001583</name>
</gene>
<dbReference type="PANTHER" id="PTHR10272:SF7">
    <property type="entry name" value="PHOSPHOLIPASE-RELATED"/>
    <property type="match status" value="1"/>
</dbReference>
<dbReference type="Pfam" id="PF03403">
    <property type="entry name" value="PAF-AH_p_II"/>
    <property type="match status" value="1"/>
</dbReference>
<feature type="chain" id="PRO_5041201912" description="1-alkyl-2-acetylglycerophosphocholine esterase" evidence="6">
    <location>
        <begin position="27"/>
        <end position="447"/>
    </location>
</feature>
<keyword evidence="2" id="KW-0378">Hydrolase</keyword>
<evidence type="ECO:0000256" key="5">
    <source>
        <dbReference type="SAM" id="MobiDB-lite"/>
    </source>
</evidence>
<evidence type="ECO:0000313" key="7">
    <source>
        <dbReference type="EMBL" id="MDI1490381.1"/>
    </source>
</evidence>
<dbReference type="GO" id="GO:0016042">
    <property type="term" value="P:lipid catabolic process"/>
    <property type="evidence" value="ECO:0007669"/>
    <property type="project" value="UniProtKB-KW"/>
</dbReference>
<organism evidence="7 8">
    <name type="scientific">Ramalina farinacea</name>
    <dbReference type="NCBI Taxonomy" id="258253"/>
    <lineage>
        <taxon>Eukaryota</taxon>
        <taxon>Fungi</taxon>
        <taxon>Dikarya</taxon>
        <taxon>Ascomycota</taxon>
        <taxon>Pezizomycotina</taxon>
        <taxon>Lecanoromycetes</taxon>
        <taxon>OSLEUM clade</taxon>
        <taxon>Lecanoromycetidae</taxon>
        <taxon>Lecanorales</taxon>
        <taxon>Lecanorineae</taxon>
        <taxon>Ramalinaceae</taxon>
        <taxon>Ramalina</taxon>
    </lineage>
</organism>
<comment type="caution">
    <text evidence="7">The sequence shown here is derived from an EMBL/GenBank/DDBJ whole genome shotgun (WGS) entry which is preliminary data.</text>
</comment>
<proteinExistence type="predicted"/>
<keyword evidence="6" id="KW-0732">Signal</keyword>
<dbReference type="GO" id="GO:0003847">
    <property type="term" value="F:1-alkyl-2-acetylglycerophosphocholine esterase activity"/>
    <property type="evidence" value="ECO:0007669"/>
    <property type="project" value="UniProtKB-EC"/>
</dbReference>
<feature type="signal peptide" evidence="6">
    <location>
        <begin position="1"/>
        <end position="26"/>
    </location>
</feature>
<keyword evidence="3" id="KW-0442">Lipid degradation</keyword>
<evidence type="ECO:0000256" key="1">
    <source>
        <dbReference type="ARBA" id="ARBA00013201"/>
    </source>
</evidence>
<protein>
    <recommendedName>
        <fullName evidence="1">1-alkyl-2-acetylglycerophosphocholine esterase</fullName>
        <ecNumber evidence="1">3.1.1.47</ecNumber>
    </recommendedName>
</protein>
<keyword evidence="4" id="KW-0443">Lipid metabolism</keyword>
<dbReference type="AlphaFoldDB" id="A0AA43TT04"/>
<accession>A0AA43TT04</accession>
<sequence length="447" mass="49193">MLVATMLRFIPLLRLILHTTLPVVEDCNPLEPPQTVREERWPLLIFSHGLGGTRNAYSHLCGSLASHGLVVAVPEHRDGSGPISFINEADKTKRKAIEYRAISHTQTPEVEEARDEQLKIRCWELGLLHEALLKIDLGEQLTNLLHPETSSTANPQTALSAFRSRLDIHTPGKISWSGHSFGATTIVQFTKCVFYPGIAPLYTSSPSHALSRQITPASPISLLDLWTLPILSHATSALREKPLPAYTVSDIRPSPPLTILSDGFYKWRSNLLNTLETVCPPATYSSATTPTAVRPDIFYPLHSAHLSQSDFGVLFPWLTKRFLKAEEPERLLRLNLEEKGVSVADTSALDRENVNKDFEGQGVPELVNHAGEKGEEGADGLALGQDHTILAKDGGVRGWIAVDPIQEFKRLKGDTEEEGQEDMKANGEAIGEPKGPADAVMKNEIIK</sequence>
<reference evidence="7" key="1">
    <citation type="journal article" date="2023" name="Genome Biol. Evol.">
        <title>First Whole Genome Sequence and Flow Cytometry Genome Size Data for the Lichen-Forming Fungus Ramalina farinacea (Ascomycota).</title>
        <authorList>
            <person name="Llewellyn T."/>
            <person name="Mian S."/>
            <person name="Hill R."/>
            <person name="Leitch I.J."/>
            <person name="Gaya E."/>
        </authorList>
    </citation>
    <scope>NUCLEOTIDE SEQUENCE</scope>
    <source>
        <strain evidence="7">LIQ254RAFAR</strain>
    </source>
</reference>
<name>A0AA43TT04_9LECA</name>